<dbReference type="Proteomes" id="UP000235347">
    <property type="component" value="Unassembled WGS sequence"/>
</dbReference>
<name>A0A2N7W9N7_9BURK</name>
<comment type="caution">
    <text evidence="2">The sequence shown here is derived from an EMBL/GenBank/DDBJ whole genome shotgun (WGS) entry which is preliminary data.</text>
</comment>
<dbReference type="NCBIfam" id="TIGR01731">
    <property type="entry name" value="fil_hemag_20aa"/>
    <property type="match status" value="4"/>
</dbReference>
<dbReference type="EMBL" id="PNYB01000005">
    <property type="protein sequence ID" value="PMS26123.1"/>
    <property type="molecule type" value="Genomic_DNA"/>
</dbReference>
<evidence type="ECO:0000256" key="1">
    <source>
        <dbReference type="SAM" id="MobiDB-lite"/>
    </source>
</evidence>
<accession>A0A2N7W9N7</accession>
<feature type="region of interest" description="Disordered" evidence="1">
    <location>
        <begin position="1805"/>
        <end position="1830"/>
    </location>
</feature>
<reference evidence="2 3" key="1">
    <citation type="submission" date="2018-01" db="EMBL/GenBank/DDBJ databases">
        <title>Whole genome analyses suggest that Burkholderia sensu lato contains two further novel genera in the rhizoxinica-symbiotica group Mycetohabitans gen. nov., and Trinickia gen. nov.: implications for the evolution of diazotrophy and nodulation in the Burkholderiaceae.</title>
        <authorList>
            <person name="Estrada-de los Santos P."/>
            <person name="Palmer M."/>
            <person name="Chavez-Ramirez B."/>
            <person name="Beukes C."/>
            <person name="Steenkamp E.T."/>
            <person name="Hirsch A.M."/>
            <person name="Manyaka P."/>
            <person name="Maluk M."/>
            <person name="Lafos M."/>
            <person name="Crook M."/>
            <person name="Gross E."/>
            <person name="Simon M.F."/>
            <person name="Bueno dos Reis Junior F."/>
            <person name="Poole P.S."/>
            <person name="Venter S.N."/>
            <person name="James E.K."/>
        </authorList>
    </citation>
    <scope>NUCLEOTIDE SEQUENCE [LARGE SCALE GENOMIC DNA]</scope>
    <source>
        <strain evidence="2 3">GP25-8</strain>
    </source>
</reference>
<evidence type="ECO:0000313" key="3">
    <source>
        <dbReference type="Proteomes" id="UP000235347"/>
    </source>
</evidence>
<gene>
    <name evidence="2" type="ORF">C0Z19_07755</name>
</gene>
<organism evidence="2 3">
    <name type="scientific">Trinickia soli</name>
    <dbReference type="NCBI Taxonomy" id="380675"/>
    <lineage>
        <taxon>Bacteria</taxon>
        <taxon>Pseudomonadati</taxon>
        <taxon>Pseudomonadota</taxon>
        <taxon>Betaproteobacteria</taxon>
        <taxon>Burkholderiales</taxon>
        <taxon>Burkholderiaceae</taxon>
        <taxon>Trinickia</taxon>
    </lineage>
</organism>
<sequence length="1958" mass="194048">MLNATASQNLTAISGISAGGPLTLSATNGSLVAANLQGNGAATLSAGRGLTLGGTNVLAGNVSLTGANVTVSGTTTASQGFTASAQGTVDTSAAQIYVTHDASLSGATVKSGSMIVGGSLTETATQAIATSGQTLVSGAATFNAGSGAFTNSANNQVLAGGALTVNGGTITNGSGAALASTSTTALTATSNMTNAGTINGQTTTINVGGNLANGGGTILGSNAVAIGAATIGNANGLVIAGNPFQTGATTGNLSLTVTGGAGAFDNTSGQMSAAKDAAFSLANMAWDPSAAVSGGIYAGGQLSMTVNSLSVGGTWNVNAGGASITALNGATITGAIQSSGAFSLASNGLILNYGQIVGGSTVALNGALENGHSALVHANGDLNLSGVVDNLGTLEAQGNINASGTSFYNASATTQAQGNVTLNFSGDVNNTGGKIVAASNVNINAASIVNDQTLPSGASTVTQVVNDSALLWSGVVGTQTWAFSYGGCGECDYGVGVAHATATLGNLLSPTGAWGALQNVQTAGGTSPCRVDCTLPSATPISGSGTVTFGAFGQYLGTDNWGNDHYGTVWSAVSTPVAQRNSGVVTLTLPTVYETTTSQQPGVSGVISAGNAISLVANSLSNRGGQIGAAGDIALRIQSLSNGAVSPTTTVHTVDWVDPGQFAAFVNSVKSLGMVGVYASATTCSQWDYGCTPMPPTLFTLSAGAAPTAVSTVTWSTATGLIAAGHDLDVQGGASSLVNEGTLYAQNNVNLSGAHVVDQGGHTQSFSSQAGCASGTSNVACENDGHVRGENPNTSTFVYTQDNASIIAGNDLTISAGTIDNTYGNLIAGHNIVVTGVSTSAGGTTAAQTLTNTSGNILAGNDITLNVSGAITNTLPPPVPVHQNYGSAEQYSGCMTAGGYKESYCEAYVDQQSGDSSIISAGHDLNMQAGTLTNVGSLITAGVKATVNVAGPVVNQEQTLNAYWHSHWVQETGMFSSDKRHEQWGCGSAAECTALYGSAYTNVGGAIDPPTPVGNIAATIEAPNLTVTSGGKIINVGNVIGQSVTLTGTNLANGITKSNTYTPTVGNAPQVISLAPAAGGLNLSIPATLGGYTLTQMKQTLGPELAPPVSSQVVANVPLNAHPGASVDLSIPTSLGGAAGSQGATPSSNSALPSVNYVLGGTGTTLDPVSPQLLLSNLPSNLQPSTSLFYYNPQAEDAALQAAALKQTGQATFVNGLSSDSQLQLSVTDQEKVVLYANATEYAKANNLQLGQALTQQQIGELTQPMLWYVEQTVPEPGCKATGSLSCPTITALMPQVYLPANTSSLSADGNIVASDSIKLNFGDKASGGSILNTGTIASGGSLTVNTGTLTNQQNQVDVGEIWHNAGNDPESGYVETTGTTVQPGGFMSAAAGQMTLNVSQLNQIGGLLQEVNPDGSVNNAATQQLLGQVLQDLGSNFSQTSVSDDLHTHFVAAGGFGMQQIVSMVAAVALTALGMPILGAMLASTLGQLGSGQGFSFGQVLEAGAVALATEGLDSGLQLNSVSLSQVGGDMESGIATTAEVAKGAEEVIGQGLVSSAVNTAVYGGSFGQQFEDGVLSNLAAVGAGAIGAWHADNTSLNAAMREVTYVTAHGVLGCAASAAEGTGCGGGAIGGAASALVAPLIRDGLYNGSETVTTTDNGNGTLTQTTSYNNTAFNAITAGIATLSGGLAAGLAGQNAQAGATSAENEVLNNTLSAKEKQLLNHAYGFEMPGATITRSDAVTTLAELRLAQNDPNLTATERGYLISASVSAFQSGVQAGVLTPNDAGSLVSAAIASMAFSGGGEGPLPGGASQSEVLPTTSGSRTATSLGGATSSAVSQADLDALAANGVKFTSQNVISTGRTPSGQIVFMETGNATAGLQHIIDEHADDFANIGVAQRDISSVVMQAVTEGNIVGYQGSGTGRPIYQVTINGQPQRIAVTVGSNGFIVGANPAGRGK</sequence>
<feature type="compositionally biased region" description="Polar residues" evidence="1">
    <location>
        <begin position="1811"/>
        <end position="1830"/>
    </location>
</feature>
<dbReference type="InterPro" id="IPR010069">
    <property type="entry name" value="CdiA_FHA1_rpt"/>
</dbReference>
<evidence type="ECO:0008006" key="4">
    <source>
        <dbReference type="Google" id="ProtNLM"/>
    </source>
</evidence>
<keyword evidence="3" id="KW-1185">Reference proteome</keyword>
<protein>
    <recommendedName>
        <fullName evidence="4">Hemagglutinin</fullName>
    </recommendedName>
</protein>
<evidence type="ECO:0000313" key="2">
    <source>
        <dbReference type="EMBL" id="PMS26123.1"/>
    </source>
</evidence>
<proteinExistence type="predicted"/>